<dbReference type="EMBL" id="QKTW01000016">
    <property type="protein sequence ID" value="PZF72870.1"/>
    <property type="molecule type" value="Genomic_DNA"/>
</dbReference>
<comment type="caution">
    <text evidence="1">The sequence shown here is derived from an EMBL/GenBank/DDBJ whole genome shotgun (WGS) entry which is preliminary data.</text>
</comment>
<sequence length="153" mass="17492">MFQPKTLIYFFDFFFKNGNTAKPKYFLVLGQIDNRTVIASLPTRTNQAPNFVSGHGCIDIEERCINCYAFAAKRSICDNGFAFDLPTYIYGSQVEDYEISILEDTYRIEGIDYEIYGTMKDDEFCAIIDCIQNSSATKRKIKKMLMSSKNGEA</sequence>
<gene>
    <name evidence="1" type="ORF">DN068_10685</name>
</gene>
<keyword evidence="2" id="KW-1185">Reference proteome</keyword>
<dbReference type="OrthoDB" id="1348281at2"/>
<proteinExistence type="predicted"/>
<protein>
    <submittedName>
        <fullName evidence="1">Uncharacterized protein</fullName>
    </submittedName>
</protein>
<name>A0A2W2AKS0_9BACT</name>
<dbReference type="RefSeq" id="WP_110998903.1">
    <property type="nucleotide sequence ID" value="NZ_QKTW01000016.1"/>
</dbReference>
<dbReference type="Proteomes" id="UP000248745">
    <property type="component" value="Unassembled WGS sequence"/>
</dbReference>
<dbReference type="AlphaFoldDB" id="A0A2W2AKS0"/>
<reference evidence="1 2" key="1">
    <citation type="submission" date="2018-06" db="EMBL/GenBank/DDBJ databases">
        <title>Mucibacter soli gen. nov., sp. nov., a new member of the family Chitinophagaceae producing mucin.</title>
        <authorList>
            <person name="Kim M.-K."/>
            <person name="Park S."/>
            <person name="Kim T.-S."/>
            <person name="Joung Y."/>
            <person name="Han J.-H."/>
            <person name="Kim S.B."/>
        </authorList>
    </citation>
    <scope>NUCLEOTIDE SEQUENCE [LARGE SCALE GENOMIC DNA]</scope>
    <source>
        <strain evidence="1 2">R1-15</strain>
    </source>
</reference>
<evidence type="ECO:0000313" key="1">
    <source>
        <dbReference type="EMBL" id="PZF72870.1"/>
    </source>
</evidence>
<accession>A0A2W2AKS0</accession>
<organism evidence="1 2">
    <name type="scientific">Taibaiella soli</name>
    <dbReference type="NCBI Taxonomy" id="1649169"/>
    <lineage>
        <taxon>Bacteria</taxon>
        <taxon>Pseudomonadati</taxon>
        <taxon>Bacteroidota</taxon>
        <taxon>Chitinophagia</taxon>
        <taxon>Chitinophagales</taxon>
        <taxon>Chitinophagaceae</taxon>
        <taxon>Taibaiella</taxon>
    </lineage>
</organism>
<evidence type="ECO:0000313" key="2">
    <source>
        <dbReference type="Proteomes" id="UP000248745"/>
    </source>
</evidence>